<name>A0A6J6C5J8_9ZZZZ</name>
<accession>A0A6J6C5J8</accession>
<dbReference type="EMBL" id="CAEZSQ010000110">
    <property type="protein sequence ID" value="CAB4545879.1"/>
    <property type="molecule type" value="Genomic_DNA"/>
</dbReference>
<feature type="compositionally biased region" description="Low complexity" evidence="1">
    <location>
        <begin position="9"/>
        <end position="22"/>
    </location>
</feature>
<gene>
    <name evidence="2" type="ORF">UFOPK1458_00560</name>
</gene>
<dbReference type="AlphaFoldDB" id="A0A6J6C5J8"/>
<evidence type="ECO:0000313" key="2">
    <source>
        <dbReference type="EMBL" id="CAB4545879.1"/>
    </source>
</evidence>
<proteinExistence type="predicted"/>
<evidence type="ECO:0000256" key="1">
    <source>
        <dbReference type="SAM" id="MobiDB-lite"/>
    </source>
</evidence>
<feature type="region of interest" description="Disordered" evidence="1">
    <location>
        <begin position="1"/>
        <end position="35"/>
    </location>
</feature>
<sequence>MDPPVSEPTANGASNAETAAADPPDEPPGVRVKSHGLKVGPYPEFSVDEPIANSSILVLPMMTTPASLSLLTTVES</sequence>
<organism evidence="2">
    <name type="scientific">freshwater metagenome</name>
    <dbReference type="NCBI Taxonomy" id="449393"/>
    <lineage>
        <taxon>unclassified sequences</taxon>
        <taxon>metagenomes</taxon>
        <taxon>ecological metagenomes</taxon>
    </lineage>
</organism>
<protein>
    <submittedName>
        <fullName evidence="2">Unannotated protein</fullName>
    </submittedName>
</protein>
<reference evidence="2" key="1">
    <citation type="submission" date="2020-05" db="EMBL/GenBank/DDBJ databases">
        <authorList>
            <person name="Chiriac C."/>
            <person name="Salcher M."/>
            <person name="Ghai R."/>
            <person name="Kavagutti S V."/>
        </authorList>
    </citation>
    <scope>NUCLEOTIDE SEQUENCE</scope>
</reference>